<evidence type="ECO:0000313" key="2">
    <source>
        <dbReference type="EMBL" id="SEA71613.1"/>
    </source>
</evidence>
<keyword evidence="3" id="KW-1185">Reference proteome</keyword>
<evidence type="ECO:0000313" key="3">
    <source>
        <dbReference type="Proteomes" id="UP000198584"/>
    </source>
</evidence>
<gene>
    <name evidence="2" type="ORF">SAMN05421743_107117</name>
</gene>
<dbReference type="RefSeq" id="WP_176791450.1">
    <property type="nucleotide sequence ID" value="NZ_FNQR01000007.1"/>
</dbReference>
<organism evidence="2 3">
    <name type="scientific">Thalassobacillus cyri</name>
    <dbReference type="NCBI Taxonomy" id="571932"/>
    <lineage>
        <taxon>Bacteria</taxon>
        <taxon>Bacillati</taxon>
        <taxon>Bacillota</taxon>
        <taxon>Bacilli</taxon>
        <taxon>Bacillales</taxon>
        <taxon>Bacillaceae</taxon>
        <taxon>Thalassobacillus</taxon>
    </lineage>
</organism>
<dbReference type="AlphaFoldDB" id="A0A1H4DFK4"/>
<feature type="domain" description="N-acetyltransferase" evidence="1">
    <location>
        <begin position="16"/>
        <end position="149"/>
    </location>
</feature>
<accession>A0A1H4DFK4</accession>
<dbReference type="SUPFAM" id="SSF55729">
    <property type="entry name" value="Acyl-CoA N-acyltransferases (Nat)"/>
    <property type="match status" value="1"/>
</dbReference>
<dbReference type="Pfam" id="PF00583">
    <property type="entry name" value="Acetyltransf_1"/>
    <property type="match status" value="1"/>
</dbReference>
<dbReference type="InterPro" id="IPR000182">
    <property type="entry name" value="GNAT_dom"/>
</dbReference>
<evidence type="ECO:0000259" key="1">
    <source>
        <dbReference type="PROSITE" id="PS51186"/>
    </source>
</evidence>
<dbReference type="GO" id="GO:0016747">
    <property type="term" value="F:acyltransferase activity, transferring groups other than amino-acyl groups"/>
    <property type="evidence" value="ECO:0007669"/>
    <property type="project" value="InterPro"/>
</dbReference>
<keyword evidence="2" id="KW-0808">Transferase</keyword>
<dbReference type="Gene3D" id="3.40.630.30">
    <property type="match status" value="1"/>
</dbReference>
<dbReference type="STRING" id="571932.SAMN05421743_107117"/>
<dbReference type="EMBL" id="FNQR01000007">
    <property type="protein sequence ID" value="SEA71613.1"/>
    <property type="molecule type" value="Genomic_DNA"/>
</dbReference>
<dbReference type="PROSITE" id="PS51186">
    <property type="entry name" value="GNAT"/>
    <property type="match status" value="1"/>
</dbReference>
<reference evidence="2 3" key="1">
    <citation type="submission" date="2016-10" db="EMBL/GenBank/DDBJ databases">
        <authorList>
            <person name="de Groot N.N."/>
        </authorList>
    </citation>
    <scope>NUCLEOTIDE SEQUENCE [LARGE SCALE GENOMIC DNA]</scope>
    <source>
        <strain evidence="2 3">CCM7597</strain>
    </source>
</reference>
<dbReference type="InterPro" id="IPR016181">
    <property type="entry name" value="Acyl_CoA_acyltransferase"/>
</dbReference>
<proteinExistence type="predicted"/>
<sequence>MSIIFELAHTRGDVAKEIEALQQLSYHQEARYVHSRKLPPLTETYQDIRMADETFLGIYKERRLVGLIAYQLEAGDFWITRMAVHPRWMRQGFGKELLDRVLFLNPTSRCYVTTGAKNEPAMRFYQKYGFKQQQELVTEEGIRLALLYYESSDH</sequence>
<name>A0A1H4DFK4_9BACI</name>
<protein>
    <submittedName>
        <fullName evidence="2">Acetyltransferase (GNAT) domain-containing protein</fullName>
    </submittedName>
</protein>
<dbReference type="Proteomes" id="UP000198584">
    <property type="component" value="Unassembled WGS sequence"/>
</dbReference>
<dbReference type="CDD" id="cd04301">
    <property type="entry name" value="NAT_SF"/>
    <property type="match status" value="1"/>
</dbReference>